<evidence type="ECO:0000256" key="4">
    <source>
        <dbReference type="ARBA" id="ARBA00022741"/>
    </source>
</evidence>
<dbReference type="PANTHER" id="PTHR43284:SF1">
    <property type="entry name" value="ASPARAGINE SYNTHETASE"/>
    <property type="match status" value="1"/>
</dbReference>
<evidence type="ECO:0000256" key="2">
    <source>
        <dbReference type="ARBA" id="ARBA00005752"/>
    </source>
</evidence>
<dbReference type="EMBL" id="MHJU01000023">
    <property type="protein sequence ID" value="OGY72779.1"/>
    <property type="molecule type" value="Genomic_DNA"/>
</dbReference>
<evidence type="ECO:0000256" key="1">
    <source>
        <dbReference type="ARBA" id="ARBA00005187"/>
    </source>
</evidence>
<dbReference type="Gene3D" id="3.60.20.10">
    <property type="entry name" value="Glutamine Phosphoribosylpyrophosphate, subunit 1, domain 1"/>
    <property type="match status" value="1"/>
</dbReference>
<dbReference type="CDD" id="cd01991">
    <property type="entry name" value="Asn_synthase_B_C"/>
    <property type="match status" value="1"/>
</dbReference>
<dbReference type="NCBIfam" id="TIGR01536">
    <property type="entry name" value="asn_synth_AEB"/>
    <property type="match status" value="1"/>
</dbReference>
<dbReference type="GO" id="GO:0005524">
    <property type="term" value="F:ATP binding"/>
    <property type="evidence" value="ECO:0007669"/>
    <property type="project" value="UniProtKB-KW"/>
</dbReference>
<dbReference type="InterPro" id="IPR014729">
    <property type="entry name" value="Rossmann-like_a/b/a_fold"/>
</dbReference>
<feature type="active site" description="For GATase activity" evidence="8">
    <location>
        <position position="2"/>
    </location>
</feature>
<dbReference type="Gene3D" id="3.40.50.620">
    <property type="entry name" value="HUPs"/>
    <property type="match status" value="1"/>
</dbReference>
<comment type="pathway">
    <text evidence="1">Amino-acid biosynthesis; L-asparagine biosynthesis; L-asparagine from L-aspartate (L-Gln route): step 1/1.</text>
</comment>
<sequence>MCGIAGIYNTNGESVSRDHILGMTDILLHRGPDADGLYFENGLGLGHRRLAILDLTHAGEQPMSNSDKTIWIVFNGEIYNYRELKRELTALGRSFSTNTDTEVIIAAYETWGDACLQKFNGMWAFALWDTIKKRLFCARDRFGIKPFYYFFDGKTFAFASEIKALLTLPFIKKEPYEPMVYDYLALGLADHSHETFFTNIFQLEPSHSLTIENGRADIKKYYELAYTDRYFAFNETDAKKYSEEIIELLRDSVRLRLQSDVQVGSCLSGGLDSSTIVFLINSLLNTNGFSAKMIGERQKTFTSAFSDKRFDERKFVKEVIQATGAEDGYVFPSSECFKEELEQLVYHQEEPFAGTSAYAQWCVMRRAKEGGVTVLLDGQGADELFGGYPRYIDSYFNELLFHGKFLTLAREFAKASAVSTQTIPSLLFQPIKELALALPQNLRIMLRKRMDPVLSLVLPPLAKRYINRETQRAKKRDKANLQRRLWQDIVNFNLRSLLRNEDRNSMAFSIETRLPFLDYRLVERVFKIPSSYKIHNGWSKYLLRLAVKNMVPESIRWRRDKMGFVTPEKIWLAHHYAFFEKLFSKTTCLSAQYINSMKAHEMITRLKGDHKTGTSSLWRIINLELWLKKFF</sequence>
<evidence type="ECO:0000256" key="6">
    <source>
        <dbReference type="ARBA" id="ARBA00022962"/>
    </source>
</evidence>
<dbReference type="CDD" id="cd00712">
    <property type="entry name" value="AsnB"/>
    <property type="match status" value="1"/>
</dbReference>
<keyword evidence="8" id="KW-0028">Amino-acid biosynthesis</keyword>
<dbReference type="InterPro" id="IPR033738">
    <property type="entry name" value="AsnB_N"/>
</dbReference>
<dbReference type="GO" id="GO:0006529">
    <property type="term" value="P:asparagine biosynthetic process"/>
    <property type="evidence" value="ECO:0007669"/>
    <property type="project" value="UniProtKB-KW"/>
</dbReference>
<dbReference type="SUPFAM" id="SSF52402">
    <property type="entry name" value="Adenine nucleotide alpha hydrolases-like"/>
    <property type="match status" value="1"/>
</dbReference>
<keyword evidence="5 9" id="KW-0067">ATP-binding</keyword>
<dbReference type="InterPro" id="IPR001962">
    <property type="entry name" value="Asn_synthase"/>
</dbReference>
<dbReference type="GO" id="GO:0005829">
    <property type="term" value="C:cytosol"/>
    <property type="evidence" value="ECO:0007669"/>
    <property type="project" value="TreeGrafter"/>
</dbReference>
<keyword evidence="4 9" id="KW-0547">Nucleotide-binding</keyword>
<dbReference type="PIRSF" id="PIRSF001589">
    <property type="entry name" value="Asn_synthetase_glu-h"/>
    <property type="match status" value="1"/>
</dbReference>
<comment type="similarity">
    <text evidence="2">Belongs to the asparagine synthetase family.</text>
</comment>
<comment type="caution">
    <text evidence="11">The sequence shown here is derived from an EMBL/GenBank/DDBJ whole genome shotgun (WGS) entry which is preliminary data.</text>
</comment>
<dbReference type="EC" id="6.3.5.4" evidence="3"/>
<dbReference type="SUPFAM" id="SSF56235">
    <property type="entry name" value="N-terminal nucleophile aminohydrolases (Ntn hydrolases)"/>
    <property type="match status" value="1"/>
</dbReference>
<accession>A0A1G2A7Y9</accession>
<protein>
    <recommendedName>
        <fullName evidence="3">asparagine synthase (glutamine-hydrolyzing)</fullName>
        <ecNumber evidence="3">6.3.5.4</ecNumber>
    </recommendedName>
</protein>
<feature type="binding site" evidence="9">
    <location>
        <position position="100"/>
    </location>
    <ligand>
        <name>L-glutamine</name>
        <dbReference type="ChEBI" id="CHEBI:58359"/>
    </ligand>
</feature>
<dbReference type="PROSITE" id="PS51278">
    <property type="entry name" value="GATASE_TYPE_2"/>
    <property type="match status" value="1"/>
</dbReference>
<keyword evidence="6 8" id="KW-0315">Glutamine amidotransferase</keyword>
<dbReference type="InterPro" id="IPR017932">
    <property type="entry name" value="GATase_2_dom"/>
</dbReference>
<dbReference type="Proteomes" id="UP000178315">
    <property type="component" value="Unassembled WGS sequence"/>
</dbReference>
<dbReference type="Pfam" id="PF13537">
    <property type="entry name" value="GATase_7"/>
    <property type="match status" value="1"/>
</dbReference>
<dbReference type="InterPro" id="IPR006426">
    <property type="entry name" value="Asn_synth_AEB"/>
</dbReference>
<reference evidence="11 12" key="1">
    <citation type="journal article" date="2016" name="Nat. Commun.">
        <title>Thousands of microbial genomes shed light on interconnected biogeochemical processes in an aquifer system.</title>
        <authorList>
            <person name="Anantharaman K."/>
            <person name="Brown C.T."/>
            <person name="Hug L.A."/>
            <person name="Sharon I."/>
            <person name="Castelle C.J."/>
            <person name="Probst A.J."/>
            <person name="Thomas B.C."/>
            <person name="Singh A."/>
            <person name="Wilkins M.J."/>
            <person name="Karaoz U."/>
            <person name="Brodie E.L."/>
            <person name="Williams K.H."/>
            <person name="Hubbard S.S."/>
            <person name="Banfield J.F."/>
        </authorList>
    </citation>
    <scope>NUCLEOTIDE SEQUENCE [LARGE SCALE GENOMIC DNA]</scope>
</reference>
<name>A0A1G2A7Y9_9BACT</name>
<dbReference type="GO" id="GO:0004066">
    <property type="term" value="F:asparagine synthase (glutamine-hydrolyzing) activity"/>
    <property type="evidence" value="ECO:0007669"/>
    <property type="project" value="UniProtKB-EC"/>
</dbReference>
<gene>
    <name evidence="11" type="ORF">A3H61_02395</name>
</gene>
<dbReference type="PANTHER" id="PTHR43284">
    <property type="entry name" value="ASPARAGINE SYNTHETASE (GLUTAMINE-HYDROLYZING)"/>
    <property type="match status" value="1"/>
</dbReference>
<organism evidence="11 12">
    <name type="scientific">Candidatus Jacksonbacteria bacterium RIFCSPLOWO2_02_FULL_44_20</name>
    <dbReference type="NCBI Taxonomy" id="1798460"/>
    <lineage>
        <taxon>Bacteria</taxon>
        <taxon>Candidatus Jacksoniibacteriota</taxon>
    </lineage>
</organism>
<dbReference type="AlphaFoldDB" id="A0A1G2A7Y9"/>
<evidence type="ECO:0000256" key="8">
    <source>
        <dbReference type="PIRSR" id="PIRSR001589-1"/>
    </source>
</evidence>
<evidence type="ECO:0000313" key="11">
    <source>
        <dbReference type="EMBL" id="OGY72779.1"/>
    </source>
</evidence>
<dbReference type="InterPro" id="IPR029055">
    <property type="entry name" value="Ntn_hydrolases_N"/>
</dbReference>
<evidence type="ECO:0000259" key="10">
    <source>
        <dbReference type="PROSITE" id="PS51278"/>
    </source>
</evidence>
<dbReference type="InterPro" id="IPR051786">
    <property type="entry name" value="ASN_synthetase/amidase"/>
</dbReference>
<proteinExistence type="inferred from homology"/>
<evidence type="ECO:0000256" key="3">
    <source>
        <dbReference type="ARBA" id="ARBA00012737"/>
    </source>
</evidence>
<evidence type="ECO:0000256" key="7">
    <source>
        <dbReference type="ARBA" id="ARBA00048741"/>
    </source>
</evidence>
<evidence type="ECO:0000256" key="9">
    <source>
        <dbReference type="PIRSR" id="PIRSR001589-2"/>
    </source>
</evidence>
<feature type="domain" description="Glutamine amidotransferase type-2" evidence="10">
    <location>
        <begin position="2"/>
        <end position="214"/>
    </location>
</feature>
<comment type="catalytic activity">
    <reaction evidence="7">
        <text>L-aspartate + L-glutamine + ATP + H2O = L-asparagine + L-glutamate + AMP + diphosphate + H(+)</text>
        <dbReference type="Rhea" id="RHEA:12228"/>
        <dbReference type="ChEBI" id="CHEBI:15377"/>
        <dbReference type="ChEBI" id="CHEBI:15378"/>
        <dbReference type="ChEBI" id="CHEBI:29985"/>
        <dbReference type="ChEBI" id="CHEBI:29991"/>
        <dbReference type="ChEBI" id="CHEBI:30616"/>
        <dbReference type="ChEBI" id="CHEBI:33019"/>
        <dbReference type="ChEBI" id="CHEBI:58048"/>
        <dbReference type="ChEBI" id="CHEBI:58359"/>
        <dbReference type="ChEBI" id="CHEBI:456215"/>
        <dbReference type="EC" id="6.3.5.4"/>
    </reaction>
</comment>
<keyword evidence="8" id="KW-0061">Asparagine biosynthesis</keyword>
<dbReference type="Pfam" id="PF00733">
    <property type="entry name" value="Asn_synthase"/>
    <property type="match status" value="1"/>
</dbReference>
<evidence type="ECO:0000313" key="12">
    <source>
        <dbReference type="Proteomes" id="UP000178315"/>
    </source>
</evidence>
<evidence type="ECO:0000256" key="5">
    <source>
        <dbReference type="ARBA" id="ARBA00022840"/>
    </source>
</evidence>